<dbReference type="EMBL" id="KP245917">
    <property type="protein sequence ID" value="AKM12663.1"/>
    <property type="molecule type" value="mRNA"/>
</dbReference>
<evidence type="ECO:0000256" key="6">
    <source>
        <dbReference type="ARBA" id="ARBA00023004"/>
    </source>
</evidence>
<organism evidence="13">
    <name type="scientific">Oplegnathus fasciatus</name>
    <name type="common">Barred knifejaw</name>
    <name type="synonym">Scaradon fasciatus</name>
    <dbReference type="NCBI Taxonomy" id="163134"/>
    <lineage>
        <taxon>Eukaryota</taxon>
        <taxon>Metazoa</taxon>
        <taxon>Chordata</taxon>
        <taxon>Craniata</taxon>
        <taxon>Vertebrata</taxon>
        <taxon>Euteleostomi</taxon>
        <taxon>Actinopterygii</taxon>
        <taxon>Neopterygii</taxon>
        <taxon>Teleostei</taxon>
        <taxon>Neoteleostei</taxon>
        <taxon>Acanthomorphata</taxon>
        <taxon>Eupercaria</taxon>
        <taxon>Centrarchiformes</taxon>
        <taxon>Terapontoidei</taxon>
        <taxon>Oplegnathidae</taxon>
        <taxon>Oplegnathus</taxon>
    </lineage>
</organism>
<dbReference type="GO" id="GO:0046872">
    <property type="term" value="F:metal ion binding"/>
    <property type="evidence" value="ECO:0007669"/>
    <property type="project" value="UniProtKB-KW"/>
</dbReference>
<dbReference type="SMART" id="SM00110">
    <property type="entry name" value="C1Q"/>
    <property type="match status" value="1"/>
</dbReference>
<dbReference type="Pfam" id="PF00386">
    <property type="entry name" value="C1q"/>
    <property type="match status" value="1"/>
</dbReference>
<feature type="signal peptide" evidence="11">
    <location>
        <begin position="1"/>
        <end position="22"/>
    </location>
</feature>
<dbReference type="SUPFAM" id="SSF48113">
    <property type="entry name" value="Heme-dependent peroxidases"/>
    <property type="match status" value="1"/>
</dbReference>
<keyword evidence="3 9" id="KW-0479">Metal-binding</keyword>
<evidence type="ECO:0000313" key="13">
    <source>
        <dbReference type="EMBL" id="AKM12663.1"/>
    </source>
</evidence>
<comment type="cofactor">
    <cofactor evidence="1">
        <name>heme b</name>
        <dbReference type="ChEBI" id="CHEBI:60344"/>
    </cofactor>
</comment>
<name>A0A0H3WJ95_OPLFA</name>
<dbReference type="GO" id="GO:0005615">
    <property type="term" value="C:extracellular space"/>
    <property type="evidence" value="ECO:0007669"/>
    <property type="project" value="TreeGrafter"/>
</dbReference>
<dbReference type="PANTHER" id="PTHR11475:SF63">
    <property type="entry name" value="EOSINOPHIL PEROXIDASE"/>
    <property type="match status" value="1"/>
</dbReference>
<dbReference type="GO" id="GO:0020037">
    <property type="term" value="F:heme binding"/>
    <property type="evidence" value="ECO:0007669"/>
    <property type="project" value="InterPro"/>
</dbReference>
<dbReference type="Gene3D" id="1.20.5.320">
    <property type="entry name" value="6-Phosphogluconate Dehydrogenase, domain 3"/>
    <property type="match status" value="1"/>
</dbReference>
<reference evidence="13" key="2">
    <citation type="journal article" date="2015" name="Fish Shellfish Immunol.">
        <title>Identification of a myeloperoxidase-like ortholog from rock bream (Oplegnathus fasciatus), deciphering its transcriptional responses to induced pathogen stress.</title>
        <authorList>
            <person name="Elvitigala D.A."/>
            <person name="Whang I."/>
            <person name="Nam B.H."/>
            <person name="Park H.C."/>
            <person name="Lee J."/>
        </authorList>
    </citation>
    <scope>NUCLEOTIDE SEQUENCE</scope>
</reference>
<dbReference type="Pfam" id="PF03098">
    <property type="entry name" value="An_peroxidase"/>
    <property type="match status" value="1"/>
</dbReference>
<evidence type="ECO:0000256" key="7">
    <source>
        <dbReference type="ARBA" id="ARBA00023157"/>
    </source>
</evidence>
<dbReference type="GO" id="GO:0006979">
    <property type="term" value="P:response to oxidative stress"/>
    <property type="evidence" value="ECO:0007669"/>
    <property type="project" value="InterPro"/>
</dbReference>
<dbReference type="InterPro" id="IPR019791">
    <property type="entry name" value="Haem_peroxidase_animal"/>
</dbReference>
<evidence type="ECO:0000259" key="12">
    <source>
        <dbReference type="PROSITE" id="PS50871"/>
    </source>
</evidence>
<evidence type="ECO:0000256" key="4">
    <source>
        <dbReference type="ARBA" id="ARBA00022729"/>
    </source>
</evidence>
<evidence type="ECO:0000256" key="3">
    <source>
        <dbReference type="ARBA" id="ARBA00022723"/>
    </source>
</evidence>
<dbReference type="AlphaFoldDB" id="A0A0H3WJ95"/>
<dbReference type="GO" id="GO:0004601">
    <property type="term" value="F:peroxidase activity"/>
    <property type="evidence" value="ECO:0007669"/>
    <property type="project" value="UniProtKB-KW"/>
</dbReference>
<dbReference type="Gene3D" id="2.60.120.40">
    <property type="match status" value="1"/>
</dbReference>
<evidence type="ECO:0000256" key="8">
    <source>
        <dbReference type="ARBA" id="ARBA00061342"/>
    </source>
</evidence>
<evidence type="ECO:0000256" key="5">
    <source>
        <dbReference type="ARBA" id="ARBA00023002"/>
    </source>
</evidence>
<keyword evidence="6 9" id="KW-0408">Iron</keyword>
<feature type="chain" id="PRO_5005203256" evidence="11">
    <location>
        <begin position="23"/>
        <end position="884"/>
    </location>
</feature>
<dbReference type="PROSITE" id="PS50871">
    <property type="entry name" value="C1Q"/>
    <property type="match status" value="1"/>
</dbReference>
<gene>
    <name evidence="13" type="primary">MPO</name>
</gene>
<sequence>MNLFLCVLAAGLYLCLQCKVNAESHLSRTMIERAVMAAKANVDSAYEYSRRESVARVRRNTMSPSDVLRLLKQPVGQTRLAVRAADYMDNAVKLIKRSLETRQKRSINATDLISEEDLEVIANLTGCSARHRVPSCKTTPNLDKFRTASSVCNNRQNTRTGSANTPFTRWVPAEYQDKISLPKGWDREQRVNREILPLVREVSNRILATANTDVESDPLYTHLVTIFGQWTDHDLTFTPHSPVIRSFNNGINCDDSCERTEPCFPIEIPRTDPRFGRNSEECIPFFRSAAACGSGNTGRFFGASNTRQQINSLTAFIDVGQVYGSDDTKAHFLRDLSSDEGLLRVNTQYDDNGRELLPFTNMGANMCATRARITNDSNAEEVPCFVAGDERVNENIGLTSLHTLFMREHNRLARALAKLNPHWGGERLYQEARKIMGGYSQVLTFRDYLLHIVGPDFIAKQLSTYPGYDEDVDPSISNVFATAAYRFAHLMIQPFMFRLNEEYKESREYPSPLLHRAFFAPWRVIFEGGVDPILRGLVGRKAKLNTQDHMMPDELRERLFKFNSKLALDLGSLNMQRGRDHGLPGYNKWRRFCGLSEPQNLAQLAEVMNNTDLARQLLDLYGTPDNIDVWLGGVAEPFVRGGRVGPLFACLIATQFQKIRQGDRLWWENDGVFTEAQRESLRDTSLARILCDNTGITEVPEKPFQYRPRGSGYTQCEDIPTFDLSPWREDGQDSRGPPGPPGPRGPRGLTGPPGPPGNVEKVAFTVRLGNNFPTAGTPILFREEIYNEQKCYDIRTGYFTCEHPGVYEFEFHCTINQISASVDLMRNGVLILHSYTTRQTGYITASGSSYIRLEKGDKVWLVANHGANGLTSDSYFSGHLLFTE</sequence>
<keyword evidence="2 9" id="KW-0349">Heme</keyword>
<dbReference type="SUPFAM" id="SSF49842">
    <property type="entry name" value="TNF-like"/>
    <property type="match status" value="1"/>
</dbReference>
<feature type="region of interest" description="Disordered" evidence="10">
    <location>
        <begin position="724"/>
        <end position="760"/>
    </location>
</feature>
<evidence type="ECO:0000256" key="10">
    <source>
        <dbReference type="SAM" id="MobiDB-lite"/>
    </source>
</evidence>
<dbReference type="InterPro" id="IPR001073">
    <property type="entry name" value="C1q_dom"/>
</dbReference>
<evidence type="ECO:0000256" key="2">
    <source>
        <dbReference type="ARBA" id="ARBA00022617"/>
    </source>
</evidence>
<keyword evidence="13" id="KW-0575">Peroxidase</keyword>
<feature type="binding site" description="axial binding residue" evidence="9">
    <location>
        <position position="489"/>
    </location>
    <ligand>
        <name>heme b</name>
        <dbReference type="ChEBI" id="CHEBI:60344"/>
    </ligand>
    <ligandPart>
        <name>Fe</name>
        <dbReference type="ChEBI" id="CHEBI:18248"/>
    </ligandPart>
</feature>
<dbReference type="InterPro" id="IPR037120">
    <property type="entry name" value="Haem_peroxidase_sf_animal"/>
</dbReference>
<evidence type="ECO:0000256" key="11">
    <source>
        <dbReference type="SAM" id="SignalP"/>
    </source>
</evidence>
<reference evidence="13" key="1">
    <citation type="submission" date="2014-12" db="EMBL/GenBank/DDBJ databases">
        <authorList>
            <person name="Elvitigala D.A.S."/>
            <person name="Whang I."/>
            <person name="Lee J."/>
        </authorList>
    </citation>
    <scope>NUCLEOTIDE SEQUENCE</scope>
</reference>
<keyword evidence="7" id="KW-1015">Disulfide bond</keyword>
<keyword evidence="4 11" id="KW-0732">Signal</keyword>
<dbReference type="FunFam" id="1.10.640.10:FF:000001">
    <property type="entry name" value="Peroxidasin homolog"/>
    <property type="match status" value="1"/>
</dbReference>
<dbReference type="PRINTS" id="PR00457">
    <property type="entry name" value="ANPEROXIDASE"/>
</dbReference>
<dbReference type="PRINTS" id="PR00007">
    <property type="entry name" value="COMPLEMNTC1Q"/>
</dbReference>
<evidence type="ECO:0000256" key="1">
    <source>
        <dbReference type="ARBA" id="ARBA00001970"/>
    </source>
</evidence>
<accession>A0A0H3WJ95</accession>
<evidence type="ECO:0000256" key="9">
    <source>
        <dbReference type="PIRSR" id="PIRSR619791-2"/>
    </source>
</evidence>
<proteinExistence type="evidence at transcript level"/>
<dbReference type="InterPro" id="IPR010255">
    <property type="entry name" value="Haem_peroxidase_sf"/>
</dbReference>
<feature type="domain" description="C1q" evidence="12">
    <location>
        <begin position="757"/>
        <end position="884"/>
    </location>
</feature>
<dbReference type="PROSITE" id="PS50292">
    <property type="entry name" value="PEROXIDASE_3"/>
    <property type="match status" value="1"/>
</dbReference>
<comment type="similarity">
    <text evidence="8">Belongs to the peroxidase family. XPO subfamily.</text>
</comment>
<keyword evidence="5" id="KW-0560">Oxidoreductase</keyword>
<dbReference type="InterPro" id="IPR008983">
    <property type="entry name" value="Tumour_necrosis_fac-like_dom"/>
</dbReference>
<protein>
    <submittedName>
        <fullName evidence="13">Myeloperoxidase-like protein</fullName>
    </submittedName>
</protein>
<dbReference type="Gene3D" id="1.10.640.10">
    <property type="entry name" value="Haem peroxidase domain superfamily, animal type"/>
    <property type="match status" value="1"/>
</dbReference>
<dbReference type="PANTHER" id="PTHR11475">
    <property type="entry name" value="OXIDASE/PEROXIDASE"/>
    <property type="match status" value="1"/>
</dbReference>